<proteinExistence type="predicted"/>
<keyword evidence="5" id="KW-1185">Reference proteome</keyword>
<dbReference type="Pfam" id="PF20412">
    <property type="entry name" value="RALGAPB_N"/>
    <property type="match status" value="1"/>
</dbReference>
<dbReference type="InterPro" id="IPR046859">
    <property type="entry name" value="RGPA/RALGAPB_N"/>
</dbReference>
<keyword evidence="1" id="KW-0597">Phosphoprotein</keyword>
<organism evidence="4 5">
    <name type="scientific">Ranatra chinensis</name>
    <dbReference type="NCBI Taxonomy" id="642074"/>
    <lineage>
        <taxon>Eukaryota</taxon>
        <taxon>Metazoa</taxon>
        <taxon>Ecdysozoa</taxon>
        <taxon>Arthropoda</taxon>
        <taxon>Hexapoda</taxon>
        <taxon>Insecta</taxon>
        <taxon>Pterygota</taxon>
        <taxon>Neoptera</taxon>
        <taxon>Paraneoptera</taxon>
        <taxon>Hemiptera</taxon>
        <taxon>Heteroptera</taxon>
        <taxon>Panheteroptera</taxon>
        <taxon>Nepomorpha</taxon>
        <taxon>Nepidae</taxon>
        <taxon>Ranatrinae</taxon>
        <taxon>Ranatra</taxon>
    </lineage>
</organism>
<dbReference type="PANTHER" id="PTHR10063:SF11">
    <property type="entry name" value="RHO GTPASE-ACTIVATING PROTEIN CG5521-RELATED"/>
    <property type="match status" value="1"/>
</dbReference>
<comment type="caution">
    <text evidence="4">The sequence shown here is derived from an EMBL/GenBank/DDBJ whole genome shotgun (WGS) entry which is preliminary data.</text>
</comment>
<evidence type="ECO:0000256" key="2">
    <source>
        <dbReference type="SAM" id="MobiDB-lite"/>
    </source>
</evidence>
<feature type="region of interest" description="Disordered" evidence="2">
    <location>
        <begin position="116"/>
        <end position="155"/>
    </location>
</feature>
<dbReference type="PANTHER" id="PTHR10063">
    <property type="entry name" value="TUBERIN"/>
    <property type="match status" value="1"/>
</dbReference>
<dbReference type="Proteomes" id="UP001558652">
    <property type="component" value="Unassembled WGS sequence"/>
</dbReference>
<reference evidence="4 5" key="1">
    <citation type="submission" date="2024-07" db="EMBL/GenBank/DDBJ databases">
        <title>Chromosome-level genome assembly of the water stick insect Ranatra chinensis (Heteroptera: Nepidae).</title>
        <authorList>
            <person name="Liu X."/>
        </authorList>
    </citation>
    <scope>NUCLEOTIDE SEQUENCE [LARGE SCALE GENOMIC DNA]</scope>
    <source>
        <strain evidence="4">Cailab_2021Rc</strain>
        <tissue evidence="4">Muscle</tissue>
    </source>
</reference>
<dbReference type="EMBL" id="JBFDAA010000008">
    <property type="protein sequence ID" value="KAL1130226.1"/>
    <property type="molecule type" value="Genomic_DNA"/>
</dbReference>
<accession>A0ABD0YFZ5</accession>
<feature type="compositionally biased region" description="Basic and acidic residues" evidence="2">
    <location>
        <begin position="129"/>
        <end position="142"/>
    </location>
</feature>
<name>A0ABD0YFZ5_9HEMI</name>
<evidence type="ECO:0000313" key="4">
    <source>
        <dbReference type="EMBL" id="KAL1130226.1"/>
    </source>
</evidence>
<protein>
    <recommendedName>
        <fullName evidence="3">Ral GTPase-activating protein subunit alpha/beta N-terminal domain-containing protein</fullName>
    </recommendedName>
</protein>
<evidence type="ECO:0000256" key="1">
    <source>
        <dbReference type="ARBA" id="ARBA00022553"/>
    </source>
</evidence>
<feature type="compositionally biased region" description="Polar residues" evidence="2">
    <location>
        <begin position="143"/>
        <end position="153"/>
    </location>
</feature>
<evidence type="ECO:0000313" key="5">
    <source>
        <dbReference type="Proteomes" id="UP001558652"/>
    </source>
</evidence>
<feature type="domain" description="Ral GTPase-activating protein subunit alpha/beta N-terminal" evidence="3">
    <location>
        <begin position="9"/>
        <end position="102"/>
    </location>
</feature>
<gene>
    <name evidence="4" type="ORF">AAG570_013164</name>
</gene>
<dbReference type="AlphaFoldDB" id="A0ABD0YFZ5"/>
<sequence>MASKCRNTEQLLVVLLHITSLILSTTPPKKKEETLGGRLAPAIFQTLIVTWIKANLNVVIPTDLWDQFLTVLSSLTQWEELIREWAKTLETLTRVLARHVYGLELTDLPLERLSEQKAKRQRKGVSGSKNDRELNNHSETETQKPPMSVTDNGTLGEKESITYIPLRRSASETNLILNRRRISQHSTSHANISGRPMVVNMLLKHCTP</sequence>
<evidence type="ECO:0000259" key="3">
    <source>
        <dbReference type="Pfam" id="PF20412"/>
    </source>
</evidence>
<dbReference type="InterPro" id="IPR027107">
    <property type="entry name" value="Tuberin/Ral-act_asu"/>
</dbReference>